<comment type="caution">
    <text evidence="2">The sequence shown here is derived from an EMBL/GenBank/DDBJ whole genome shotgun (WGS) entry which is preliminary data.</text>
</comment>
<keyword evidence="3" id="KW-1185">Reference proteome</keyword>
<proteinExistence type="predicted"/>
<evidence type="ECO:0000313" key="3">
    <source>
        <dbReference type="Proteomes" id="UP000789342"/>
    </source>
</evidence>
<evidence type="ECO:0000313" key="2">
    <source>
        <dbReference type="EMBL" id="CAG8515668.1"/>
    </source>
</evidence>
<dbReference type="EMBL" id="CAJVPV010002022">
    <property type="protein sequence ID" value="CAG8515668.1"/>
    <property type="molecule type" value="Genomic_DNA"/>
</dbReference>
<evidence type="ECO:0000256" key="1">
    <source>
        <dbReference type="SAM" id="MobiDB-lite"/>
    </source>
</evidence>
<dbReference type="SUPFAM" id="SSF55486">
    <property type="entry name" value="Metalloproteases ('zincins'), catalytic domain"/>
    <property type="match status" value="1"/>
</dbReference>
<dbReference type="OrthoDB" id="73465at2759"/>
<sequence length="471" mass="52091">MLVTRIKSSLIIITIFTTLVYSLSSNTLTQCYDHPDPLNRTHQIPIKCPIIKQSIDEHLLTSQNTTNMFVVNFTCGTDSTILCTKVKNAFETAGKIISSTLTLNVPINVNASFVDFCTTMGDCGNTGTITLGGASPARSILLQDDDGLTRLYPQALVKQFQFQRHPEFSEFDIKALFNSAVTNFWFDGDPPITSSQQDFLYVILHEYIHGLGLYSSFDDHFNNSVPTIMTPKIYMSENSIDSSLTFNGFVEAAFDKYMIYLPTGGRISSIITSQLNQFAGGVGTVFLDMNEFSSKFKSSSQYVLSLNMMTCAITPYSLGFLPRGANKSSEAIILETSLKPYRRGSSIMHFNYKTYSKTSDFLMKYSADRGVSLTNLVAASGNSGSPIGPKLKLFLETLGYQSSENPNPYRPSVDITSNSYNKDNKDDTPVLPDGVNMSSSAQLGVGKTMFSTMISVFIMIQQFVELSRLRS</sequence>
<dbReference type="AlphaFoldDB" id="A0A9N9F8B8"/>
<name>A0A9N9F8B8_9GLOM</name>
<dbReference type="Proteomes" id="UP000789342">
    <property type="component" value="Unassembled WGS sequence"/>
</dbReference>
<organism evidence="2 3">
    <name type="scientific">Acaulospora morrowiae</name>
    <dbReference type="NCBI Taxonomy" id="94023"/>
    <lineage>
        <taxon>Eukaryota</taxon>
        <taxon>Fungi</taxon>
        <taxon>Fungi incertae sedis</taxon>
        <taxon>Mucoromycota</taxon>
        <taxon>Glomeromycotina</taxon>
        <taxon>Glomeromycetes</taxon>
        <taxon>Diversisporales</taxon>
        <taxon>Acaulosporaceae</taxon>
        <taxon>Acaulospora</taxon>
    </lineage>
</organism>
<accession>A0A9N9F8B8</accession>
<protein>
    <submittedName>
        <fullName evidence="2">8516_t:CDS:1</fullName>
    </submittedName>
</protein>
<reference evidence="2" key="1">
    <citation type="submission" date="2021-06" db="EMBL/GenBank/DDBJ databases">
        <authorList>
            <person name="Kallberg Y."/>
            <person name="Tangrot J."/>
            <person name="Rosling A."/>
        </authorList>
    </citation>
    <scope>NUCLEOTIDE SEQUENCE</scope>
    <source>
        <strain evidence="2">CL551</strain>
    </source>
</reference>
<feature type="region of interest" description="Disordered" evidence="1">
    <location>
        <begin position="405"/>
        <end position="434"/>
    </location>
</feature>
<gene>
    <name evidence="2" type="ORF">AMORRO_LOCUS3952</name>
</gene>